<proteinExistence type="predicted"/>
<reference evidence="2" key="1">
    <citation type="submission" date="2023-01" db="EMBL/GenBank/DDBJ databases">
        <title>Key to firefly adult light organ development and bioluminescence: homeobox transcription factors regulate luciferase expression and transportation to peroxisome.</title>
        <authorList>
            <person name="Fu X."/>
        </authorList>
    </citation>
    <scope>NUCLEOTIDE SEQUENCE [LARGE SCALE GENOMIC DNA]</scope>
</reference>
<comment type="caution">
    <text evidence="1">The sequence shown here is derived from an EMBL/GenBank/DDBJ whole genome shotgun (WGS) entry which is preliminary data.</text>
</comment>
<dbReference type="EMBL" id="JARPUR010000005">
    <property type="protein sequence ID" value="KAK4875672.1"/>
    <property type="molecule type" value="Genomic_DNA"/>
</dbReference>
<sequence>MYKRPSPDETEEDILKLQEEFFKNKSKNAIIPAAKLINENKEPIVQEKEDVQDDMPFQIANTFENIPSDINIGNVVEKVCSNTNVAVSCFIHEKGFPEAKRRDLAASTTKGSIFRNK</sequence>
<evidence type="ECO:0000313" key="2">
    <source>
        <dbReference type="Proteomes" id="UP001353858"/>
    </source>
</evidence>
<keyword evidence="2" id="KW-1185">Reference proteome</keyword>
<gene>
    <name evidence="1" type="ORF">RN001_012094</name>
</gene>
<dbReference type="Proteomes" id="UP001353858">
    <property type="component" value="Unassembled WGS sequence"/>
</dbReference>
<evidence type="ECO:0000313" key="1">
    <source>
        <dbReference type="EMBL" id="KAK4875672.1"/>
    </source>
</evidence>
<dbReference type="AlphaFoldDB" id="A0AAN7SD50"/>
<name>A0AAN7SD50_9COLE</name>
<accession>A0AAN7SD50</accession>
<protein>
    <submittedName>
        <fullName evidence="1">Uncharacterized protein</fullName>
    </submittedName>
</protein>
<organism evidence="1 2">
    <name type="scientific">Aquatica leii</name>
    <dbReference type="NCBI Taxonomy" id="1421715"/>
    <lineage>
        <taxon>Eukaryota</taxon>
        <taxon>Metazoa</taxon>
        <taxon>Ecdysozoa</taxon>
        <taxon>Arthropoda</taxon>
        <taxon>Hexapoda</taxon>
        <taxon>Insecta</taxon>
        <taxon>Pterygota</taxon>
        <taxon>Neoptera</taxon>
        <taxon>Endopterygota</taxon>
        <taxon>Coleoptera</taxon>
        <taxon>Polyphaga</taxon>
        <taxon>Elateriformia</taxon>
        <taxon>Elateroidea</taxon>
        <taxon>Lampyridae</taxon>
        <taxon>Luciolinae</taxon>
        <taxon>Aquatica</taxon>
    </lineage>
</organism>